<evidence type="ECO:0000313" key="4">
    <source>
        <dbReference type="Proteomes" id="UP001583177"/>
    </source>
</evidence>
<evidence type="ECO:0000256" key="2">
    <source>
        <dbReference type="SAM" id="SignalP"/>
    </source>
</evidence>
<evidence type="ECO:0000313" key="3">
    <source>
        <dbReference type="EMBL" id="KAL1878778.1"/>
    </source>
</evidence>
<keyword evidence="2" id="KW-0732">Signal</keyword>
<reference evidence="3 4" key="1">
    <citation type="journal article" date="2024" name="IMA Fungus">
        <title>IMA Genome - F19 : A genome assembly and annotation guide to empower mycologists, including annotated draft genome sequences of Ceratocystis pirilliformis, Diaporthe australafricana, Fusarium ophioides, Paecilomyces lecythidis, and Sporothrix stenoceras.</title>
        <authorList>
            <person name="Aylward J."/>
            <person name="Wilson A.M."/>
            <person name="Visagie C.M."/>
            <person name="Spraker J."/>
            <person name="Barnes I."/>
            <person name="Buitendag C."/>
            <person name="Ceriani C."/>
            <person name="Del Mar Angel L."/>
            <person name="du Plessis D."/>
            <person name="Fuchs T."/>
            <person name="Gasser K."/>
            <person name="Kramer D."/>
            <person name="Li W."/>
            <person name="Munsamy K."/>
            <person name="Piso A."/>
            <person name="Price J.L."/>
            <person name="Sonnekus B."/>
            <person name="Thomas C."/>
            <person name="van der Nest A."/>
            <person name="van Dijk A."/>
            <person name="van Heerden A."/>
            <person name="van Vuuren N."/>
            <person name="Yilmaz N."/>
            <person name="Duong T.A."/>
            <person name="van der Merwe N.A."/>
            <person name="Wingfield M.J."/>
            <person name="Wingfield B.D."/>
        </authorList>
    </citation>
    <scope>NUCLEOTIDE SEQUENCE [LARGE SCALE GENOMIC DNA]</scope>
    <source>
        <strain evidence="3 4">CMW 18300</strain>
    </source>
</reference>
<evidence type="ECO:0000256" key="1">
    <source>
        <dbReference type="SAM" id="MobiDB-lite"/>
    </source>
</evidence>
<feature type="chain" id="PRO_5045949414" evidence="2">
    <location>
        <begin position="18"/>
        <end position="171"/>
    </location>
</feature>
<accession>A0ABR3XS46</accession>
<proteinExistence type="predicted"/>
<feature type="compositionally biased region" description="Low complexity" evidence="1">
    <location>
        <begin position="119"/>
        <end position="139"/>
    </location>
</feature>
<name>A0ABR3XS46_9PEZI</name>
<feature type="region of interest" description="Disordered" evidence="1">
    <location>
        <begin position="117"/>
        <end position="141"/>
    </location>
</feature>
<gene>
    <name evidence="3" type="ORF">Daus18300_002054</name>
</gene>
<dbReference type="EMBL" id="JAWRVE010000011">
    <property type="protein sequence ID" value="KAL1878778.1"/>
    <property type="molecule type" value="Genomic_DNA"/>
</dbReference>
<dbReference type="Proteomes" id="UP001583177">
    <property type="component" value="Unassembled WGS sequence"/>
</dbReference>
<keyword evidence="4" id="KW-1185">Reference proteome</keyword>
<comment type="caution">
    <text evidence="3">The sequence shown here is derived from an EMBL/GenBank/DDBJ whole genome shotgun (WGS) entry which is preliminary data.</text>
</comment>
<organism evidence="3 4">
    <name type="scientific">Diaporthe australafricana</name>
    <dbReference type="NCBI Taxonomy" id="127596"/>
    <lineage>
        <taxon>Eukaryota</taxon>
        <taxon>Fungi</taxon>
        <taxon>Dikarya</taxon>
        <taxon>Ascomycota</taxon>
        <taxon>Pezizomycotina</taxon>
        <taxon>Sordariomycetes</taxon>
        <taxon>Sordariomycetidae</taxon>
        <taxon>Diaporthales</taxon>
        <taxon>Diaporthaceae</taxon>
        <taxon>Diaporthe</taxon>
    </lineage>
</organism>
<protein>
    <submittedName>
        <fullName evidence="3">Uncharacterized protein</fullName>
    </submittedName>
</protein>
<sequence>MASRFFVLALAASMAVAQETGSMPAGHDMPVTGDTKSVTTTADHTSAEHATAEQTTASLTMTATTALPTAIMPSDVSDVSGTPATLVVDTQTPPSPSSSMSWAITTTHDMSHMTSANVSGAAAPTGGSSPSGSGSASGSVDSVNGAMRSVCNKISVGILALCVVASAALHM</sequence>
<feature type="signal peptide" evidence="2">
    <location>
        <begin position="1"/>
        <end position="17"/>
    </location>
</feature>